<dbReference type="GO" id="GO:0035243">
    <property type="term" value="F:protein-arginine omega-N symmetric methyltransferase activity"/>
    <property type="evidence" value="ECO:0007669"/>
    <property type="project" value="UniProtKB-EC"/>
</dbReference>
<dbReference type="EC" id="2.1.1.320" evidence="3"/>
<organism evidence="8 9">
    <name type="scientific">Lachancea nothofagi CBS 11611</name>
    <dbReference type="NCBI Taxonomy" id="1266666"/>
    <lineage>
        <taxon>Eukaryota</taxon>
        <taxon>Fungi</taxon>
        <taxon>Dikarya</taxon>
        <taxon>Ascomycota</taxon>
        <taxon>Saccharomycotina</taxon>
        <taxon>Saccharomycetes</taxon>
        <taxon>Saccharomycetales</taxon>
        <taxon>Saccharomycetaceae</taxon>
        <taxon>Lachancea</taxon>
    </lineage>
</organism>
<accession>A0A1G4KNL8</accession>
<evidence type="ECO:0000256" key="6">
    <source>
        <dbReference type="ARBA" id="ARBA00023128"/>
    </source>
</evidence>
<name>A0A1G4KNL8_9SACH</name>
<dbReference type="InterPro" id="IPR003788">
    <property type="entry name" value="NDUFAF7"/>
</dbReference>
<dbReference type="GO" id="GO:0005739">
    <property type="term" value="C:mitochondrion"/>
    <property type="evidence" value="ECO:0007669"/>
    <property type="project" value="UniProtKB-SubCell"/>
</dbReference>
<comment type="catalytic activity">
    <reaction evidence="7">
        <text>L-arginyl-[protein] + 2 S-adenosyl-L-methionine = N(omega),N(omega)'-dimethyl-L-arginyl-[protein] + 2 S-adenosyl-L-homocysteine + 2 H(+)</text>
        <dbReference type="Rhea" id="RHEA:48108"/>
        <dbReference type="Rhea" id="RHEA-COMP:10532"/>
        <dbReference type="Rhea" id="RHEA-COMP:11992"/>
        <dbReference type="ChEBI" id="CHEBI:15378"/>
        <dbReference type="ChEBI" id="CHEBI:29965"/>
        <dbReference type="ChEBI" id="CHEBI:57856"/>
        <dbReference type="ChEBI" id="CHEBI:59789"/>
        <dbReference type="ChEBI" id="CHEBI:88221"/>
        <dbReference type="EC" id="2.1.1.320"/>
    </reaction>
</comment>
<sequence length="384" mass="44313">MIPFRITKRALTRQYHSLPLLDTNELVLKGIPTEGTVAGRDYMEWASIRELGNRNFFAPRSRAQRQLLPSISQYEEILAHCMARWLLVDYKLNSFPYFDLNIVTVYTDLHQSLRMSRSILNYYAKTVPEDLYQRVNCYLLPLHNNNVQENMKVSVPDSKITVLQDGILSTSPSFFIEDPVYVIMANDVLRHLSQDYVRRVDSTWEQRYLDFYEQGTRHQRFSKTLDYWCNVTLDTLASELDASGLQETYIPTRLVQLFYLLQHCAPEHKLLAFDAAQGSESLSVMRQVHSWFSPQKETFRASQPYGPQDPLNSDEATSFVSNFTELRKIYAAVGNGAKVCQSKSLDDFARDWSDIEETECILGVSDLGTRTQWMRDASIGVLHA</sequence>
<dbReference type="GO" id="GO:0032259">
    <property type="term" value="P:methylation"/>
    <property type="evidence" value="ECO:0007669"/>
    <property type="project" value="UniProtKB-KW"/>
</dbReference>
<evidence type="ECO:0000313" key="9">
    <source>
        <dbReference type="Proteomes" id="UP000189911"/>
    </source>
</evidence>
<dbReference type="Proteomes" id="UP000189911">
    <property type="component" value="Chromosome H"/>
</dbReference>
<dbReference type="Pfam" id="PF02636">
    <property type="entry name" value="Methyltransf_28"/>
    <property type="match status" value="1"/>
</dbReference>
<reference evidence="9" key="1">
    <citation type="submission" date="2016-03" db="EMBL/GenBank/DDBJ databases">
        <authorList>
            <person name="Devillers Hugo."/>
        </authorList>
    </citation>
    <scope>NUCLEOTIDE SEQUENCE [LARGE SCALE GENOMIC DNA]</scope>
</reference>
<evidence type="ECO:0000256" key="2">
    <source>
        <dbReference type="ARBA" id="ARBA00005891"/>
    </source>
</evidence>
<dbReference type="EMBL" id="LT598447">
    <property type="protein sequence ID" value="SCV06155.1"/>
    <property type="molecule type" value="Genomic_DNA"/>
</dbReference>
<gene>
    <name evidence="8" type="ORF">LANO_0H23310G</name>
</gene>
<dbReference type="OrthoDB" id="17415at2759"/>
<evidence type="ECO:0000256" key="7">
    <source>
        <dbReference type="ARBA" id="ARBA00048612"/>
    </source>
</evidence>
<evidence type="ECO:0000256" key="3">
    <source>
        <dbReference type="ARBA" id="ARBA00011935"/>
    </source>
</evidence>
<evidence type="ECO:0000256" key="1">
    <source>
        <dbReference type="ARBA" id="ARBA00004173"/>
    </source>
</evidence>
<comment type="similarity">
    <text evidence="2">Belongs to the NDUFAF7 family.</text>
</comment>
<protein>
    <recommendedName>
        <fullName evidence="3">type II protein arginine methyltransferase</fullName>
        <ecNumber evidence="3">2.1.1.320</ecNumber>
    </recommendedName>
</protein>
<evidence type="ECO:0000313" key="8">
    <source>
        <dbReference type="EMBL" id="SCV06155.1"/>
    </source>
</evidence>
<keyword evidence="4" id="KW-0489">Methyltransferase</keyword>
<dbReference type="AlphaFoldDB" id="A0A1G4KNL8"/>
<keyword evidence="5" id="KW-0808">Transferase</keyword>
<keyword evidence="9" id="KW-1185">Reference proteome</keyword>
<evidence type="ECO:0000256" key="4">
    <source>
        <dbReference type="ARBA" id="ARBA00022603"/>
    </source>
</evidence>
<evidence type="ECO:0000256" key="5">
    <source>
        <dbReference type="ARBA" id="ARBA00022679"/>
    </source>
</evidence>
<proteinExistence type="inferred from homology"/>
<comment type="subcellular location">
    <subcellularLocation>
        <location evidence="1">Mitochondrion</location>
    </subcellularLocation>
</comment>
<keyword evidence="6" id="KW-0496">Mitochondrion</keyword>